<evidence type="ECO:0000313" key="4">
    <source>
        <dbReference type="RefSeq" id="XP_016983841.1"/>
    </source>
</evidence>
<keyword evidence="1" id="KW-0732">Signal</keyword>
<gene>
    <name evidence="4" type="primary">LOC108047933</name>
    <name evidence="2" type="synonym">108047933</name>
</gene>
<accession>A0A6P4FE80</accession>
<proteinExistence type="predicted"/>
<dbReference type="GeneID" id="108047933"/>
<protein>
    <submittedName>
        <fullName evidence="4">Uncharacterized protein LOC108047933</fullName>
    </submittedName>
</protein>
<feature type="chain" id="PRO_5027610255" evidence="1">
    <location>
        <begin position="27"/>
        <end position="85"/>
    </location>
</feature>
<feature type="signal peptide" evidence="1">
    <location>
        <begin position="1"/>
        <end position="26"/>
    </location>
</feature>
<name>A0A6P4FE80_DRORH</name>
<organism evidence="4">
    <name type="scientific">Drosophila rhopaloa</name>
    <name type="common">Fruit fly</name>
    <dbReference type="NCBI Taxonomy" id="1041015"/>
    <lineage>
        <taxon>Eukaryota</taxon>
        <taxon>Metazoa</taxon>
        <taxon>Ecdysozoa</taxon>
        <taxon>Arthropoda</taxon>
        <taxon>Hexapoda</taxon>
        <taxon>Insecta</taxon>
        <taxon>Pterygota</taxon>
        <taxon>Neoptera</taxon>
        <taxon>Endopterygota</taxon>
        <taxon>Diptera</taxon>
        <taxon>Brachycera</taxon>
        <taxon>Muscomorpha</taxon>
        <taxon>Ephydroidea</taxon>
        <taxon>Drosophilidae</taxon>
        <taxon>Drosophila</taxon>
        <taxon>Sophophora</taxon>
    </lineage>
</organism>
<reference evidence="3" key="1">
    <citation type="journal article" date="2021" name="Elife">
        <title>Highly contiguous assemblies of 101 drosophilid genomes.</title>
        <authorList>
            <person name="Kim B.Y."/>
            <person name="Wang J.R."/>
            <person name="Miller D.E."/>
            <person name="Barmina O."/>
            <person name="Delaney E."/>
            <person name="Thompson A."/>
            <person name="Comeault A.A."/>
            <person name="Peede D."/>
            <person name="D'Agostino E.R."/>
            <person name="Pelaez J."/>
            <person name="Aguilar J.M."/>
            <person name="Haji D."/>
            <person name="Matsunaga T."/>
            <person name="Armstrong E.E."/>
            <person name="Zych M."/>
            <person name="Ogawa Y."/>
            <person name="Stamenkovic-Radak M."/>
            <person name="Jelic M."/>
            <person name="Veselinovic M.S."/>
            <person name="Tanaskovic M."/>
            <person name="Eric P."/>
            <person name="Gao J.J."/>
            <person name="Katoh T.K."/>
            <person name="Toda M.J."/>
            <person name="Watabe H."/>
            <person name="Watada M."/>
            <person name="Davis J.S."/>
            <person name="Moyle L.C."/>
            <person name="Manoli G."/>
            <person name="Bertolini E."/>
            <person name="Kostal V."/>
            <person name="Hawley R.S."/>
            <person name="Takahashi A."/>
            <person name="Jones C.D."/>
            <person name="Price D.K."/>
            <person name="Whiteman N."/>
            <person name="Kopp A."/>
            <person name="Matute D.R."/>
            <person name="Petrov D.A."/>
        </authorList>
    </citation>
    <scope>NUCLEOTIDE SEQUENCE [LARGE SCALE GENOMIC DNA]</scope>
</reference>
<sequence>MTLGIARRSLWFLLLLLISLPMGRNCGGEYKTGPLQHCYPHEEVFPEVARCPSHQSVTAERLQLPWWCALLESLFLLLLVKLLQL</sequence>
<dbReference type="AlphaFoldDB" id="A0A6P4FE80"/>
<evidence type="ECO:0000256" key="1">
    <source>
        <dbReference type="SAM" id="SignalP"/>
    </source>
</evidence>
<evidence type="ECO:0000313" key="2">
    <source>
        <dbReference type="EnsemblMetazoa" id="XP_016983841.1"/>
    </source>
</evidence>
<reference evidence="4" key="2">
    <citation type="submission" date="2025-04" db="UniProtKB">
        <authorList>
            <consortium name="RefSeq"/>
        </authorList>
    </citation>
    <scope>IDENTIFICATION</scope>
</reference>
<dbReference type="EnsemblMetazoa" id="XM_017128352.1">
    <property type="protein sequence ID" value="XP_016983841.1"/>
    <property type="gene ID" value="LOC108047933"/>
</dbReference>
<keyword evidence="3" id="KW-1185">Reference proteome</keyword>
<dbReference type="OrthoDB" id="7864988at2759"/>
<reference evidence="2" key="3">
    <citation type="submission" date="2025-05" db="UniProtKB">
        <authorList>
            <consortium name="EnsemblMetazoa"/>
        </authorList>
    </citation>
    <scope>IDENTIFICATION</scope>
</reference>
<dbReference type="Proteomes" id="UP001652680">
    <property type="component" value="Unassembled WGS sequence"/>
</dbReference>
<evidence type="ECO:0000313" key="3">
    <source>
        <dbReference type="Proteomes" id="UP001652680"/>
    </source>
</evidence>
<dbReference type="RefSeq" id="XP_016983841.1">
    <property type="nucleotide sequence ID" value="XM_017128352.1"/>
</dbReference>